<reference evidence="3" key="1">
    <citation type="submission" date="2011-10" db="EMBL/GenBank/DDBJ databases">
        <authorList>
            <person name="Genoscope - CEA"/>
        </authorList>
    </citation>
    <scope>NUCLEOTIDE SEQUENCE</scope>
</reference>
<dbReference type="EMBL" id="FO082049">
    <property type="protein sequence ID" value="CCE83639.1"/>
    <property type="molecule type" value="Genomic_DNA"/>
</dbReference>
<dbReference type="Proteomes" id="UP000005222">
    <property type="component" value="Chromosome K"/>
</dbReference>
<dbReference type="STRING" id="559304.G8Y7U0"/>
<dbReference type="OrthoDB" id="4018970at2759"/>
<accession>G8Y7U0</accession>
<dbReference type="eggNOG" id="ENOG502RPZ6">
    <property type="taxonomic scope" value="Eukaryota"/>
</dbReference>
<gene>
    <name evidence="3" type="primary">Piso0_004223</name>
    <name evidence="2" type="ORF">GNLVRS01_PISO0K12154g</name>
    <name evidence="3" type="ORF">GNLVRS01_PISO0L12155g</name>
</gene>
<evidence type="ECO:0000313" key="2">
    <source>
        <dbReference type="EMBL" id="CCE83639.1"/>
    </source>
</evidence>
<sequence length="273" mass="30946">MRNTKVISTVLFECKNVNAYKIPPGNVSLSKWNLSDQNIVWRGSAQLIEEEVIDDELEAFAPVPDKWSGGDMQAHGRQGDHLEQGLRLKLVLYNNKRSSENCDEHIAWAETWYNPLSVEGDEQASDKIYIANDRQETIQATESRGYYKIISQLPGSGYHPYSGETYWDESENAPLQVALGLRFADSFDAISFSESLALYKRRFKNFEEQYQYEKKLLEIEKKSRNLSLDDDGGSGDKPALHSNSHLSNDKLPSGTDETNDLDDDEFGDFATAE</sequence>
<evidence type="ECO:0000313" key="4">
    <source>
        <dbReference type="Proteomes" id="UP000005222"/>
    </source>
</evidence>
<keyword evidence="4" id="KW-1185">Reference proteome</keyword>
<organism evidence="3 4">
    <name type="scientific">Pichia sorbitophila (strain ATCC MYA-4447 / BCRC 22081 / CBS 7064 / NBRC 10061 / NRRL Y-12695)</name>
    <name type="common">Hybrid yeast</name>
    <dbReference type="NCBI Taxonomy" id="559304"/>
    <lineage>
        <taxon>Eukaryota</taxon>
        <taxon>Fungi</taxon>
        <taxon>Dikarya</taxon>
        <taxon>Ascomycota</taxon>
        <taxon>Saccharomycotina</taxon>
        <taxon>Pichiomycetes</taxon>
        <taxon>Debaryomycetaceae</taxon>
        <taxon>Millerozyma</taxon>
    </lineage>
</organism>
<dbReference type="EMBL" id="FO082048">
    <property type="protein sequence ID" value="CCE84670.1"/>
    <property type="molecule type" value="Genomic_DNA"/>
</dbReference>
<name>G8Y7U0_PICSO</name>
<evidence type="ECO:0000256" key="1">
    <source>
        <dbReference type="SAM" id="MobiDB-lite"/>
    </source>
</evidence>
<evidence type="ECO:0000313" key="3">
    <source>
        <dbReference type="EMBL" id="CCE84670.1"/>
    </source>
</evidence>
<dbReference type="Proteomes" id="UP000005222">
    <property type="component" value="Chromosome L"/>
</dbReference>
<dbReference type="AlphaFoldDB" id="G8Y7U0"/>
<feature type="region of interest" description="Disordered" evidence="1">
    <location>
        <begin position="226"/>
        <end position="273"/>
    </location>
</feature>
<feature type="compositionally biased region" description="Acidic residues" evidence="1">
    <location>
        <begin position="257"/>
        <end position="267"/>
    </location>
</feature>
<dbReference type="HOGENOM" id="CLU_1050161_0_0_1"/>
<reference evidence="4" key="2">
    <citation type="journal article" date="2012" name="G3 (Bethesda)">
        <title>Pichia sorbitophila, an interspecies yeast hybrid reveals early steps of genome resolution following polyploidization.</title>
        <authorList>
            <person name="Leh Louis V."/>
            <person name="Despons L."/>
            <person name="Friedrich A."/>
            <person name="Martin T."/>
            <person name="Durrens P."/>
            <person name="Casaregola S."/>
            <person name="Neuveglise C."/>
            <person name="Fairhead C."/>
            <person name="Marck C."/>
            <person name="Cruz J.A."/>
            <person name="Straub M.L."/>
            <person name="Kugler V."/>
            <person name="Sacerdot C."/>
            <person name="Uzunov Z."/>
            <person name="Thierry A."/>
            <person name="Weiss S."/>
            <person name="Bleykasten C."/>
            <person name="De Montigny J."/>
            <person name="Jacques N."/>
            <person name="Jung P."/>
            <person name="Lemaire M."/>
            <person name="Mallet S."/>
            <person name="Morel G."/>
            <person name="Richard G.F."/>
            <person name="Sarkar A."/>
            <person name="Savel G."/>
            <person name="Schacherer J."/>
            <person name="Seret M.L."/>
            <person name="Talla E."/>
            <person name="Samson G."/>
            <person name="Jubin C."/>
            <person name="Poulain J."/>
            <person name="Vacherie B."/>
            <person name="Barbe V."/>
            <person name="Pelletier E."/>
            <person name="Sherman D.J."/>
            <person name="Westhof E."/>
            <person name="Weissenbach J."/>
            <person name="Baret P.V."/>
            <person name="Wincker P."/>
            <person name="Gaillardin C."/>
            <person name="Dujon B."/>
            <person name="Souciet J.L."/>
        </authorList>
    </citation>
    <scope>NUCLEOTIDE SEQUENCE [LARGE SCALE GENOMIC DNA]</scope>
    <source>
        <strain evidence="4">ATCC MYA-4447 / BCRC 22081 / CBS 7064 / NBRC 10061 / NRRL Y-12695</strain>
    </source>
</reference>
<dbReference type="InParanoid" id="G8Y7U0"/>
<proteinExistence type="predicted"/>
<protein>
    <submittedName>
        <fullName evidence="3">Piso0_004223 protein</fullName>
    </submittedName>
</protein>